<proteinExistence type="inferred from homology"/>
<dbReference type="SUPFAM" id="SSF56399">
    <property type="entry name" value="ADP-ribosylation"/>
    <property type="match status" value="1"/>
</dbReference>
<dbReference type="InterPro" id="IPR012317">
    <property type="entry name" value="Poly(ADP-ribose)pol_cat_dom"/>
</dbReference>
<reference evidence="4" key="2">
    <citation type="journal article" date="2017" name="Sci. Adv.">
        <title>A tail of two voltages: Proteomic comparison of the three electric organs of the electric eel.</title>
        <authorList>
            <person name="Traeger L.L."/>
            <person name="Sabat G."/>
            <person name="Barrett-Wilt G.A."/>
            <person name="Wells G.B."/>
            <person name="Sussman M.R."/>
        </authorList>
    </citation>
    <scope>NUCLEOTIDE SEQUENCE [LARGE SCALE GENOMIC DNA]</scope>
</reference>
<name>A0A4W4GNP4_ELEEL</name>
<dbReference type="Ensembl" id="ENSEEET00000038470.2">
    <property type="protein sequence ID" value="ENSEEEP00000038029.2"/>
    <property type="gene ID" value="ENSEEEG00000018058.2"/>
</dbReference>
<evidence type="ECO:0000259" key="2">
    <source>
        <dbReference type="PROSITE" id="PS51059"/>
    </source>
</evidence>
<keyword evidence="4" id="KW-1185">Reference proteome</keyword>
<dbReference type="GeneTree" id="ENSGT00940000180353"/>
<dbReference type="PANTHER" id="PTHR45740:SF6">
    <property type="entry name" value="PROTEIN MONO-ADP-RIBOSYLTRANSFERASE PARP12"/>
    <property type="match status" value="1"/>
</dbReference>
<organism evidence="3 4">
    <name type="scientific">Electrophorus electricus</name>
    <name type="common">Electric eel</name>
    <name type="synonym">Gymnotus electricus</name>
    <dbReference type="NCBI Taxonomy" id="8005"/>
    <lineage>
        <taxon>Eukaryota</taxon>
        <taxon>Metazoa</taxon>
        <taxon>Chordata</taxon>
        <taxon>Craniata</taxon>
        <taxon>Vertebrata</taxon>
        <taxon>Euteleostomi</taxon>
        <taxon>Actinopterygii</taxon>
        <taxon>Neopterygii</taxon>
        <taxon>Teleostei</taxon>
        <taxon>Ostariophysi</taxon>
        <taxon>Gymnotiformes</taxon>
        <taxon>Gymnotoidei</taxon>
        <taxon>Gymnotidae</taxon>
        <taxon>Electrophorus</taxon>
    </lineage>
</organism>
<evidence type="ECO:0000313" key="4">
    <source>
        <dbReference type="Proteomes" id="UP000314983"/>
    </source>
</evidence>
<dbReference type="PANTHER" id="PTHR45740">
    <property type="entry name" value="POLY [ADP-RIBOSE] POLYMERASE"/>
    <property type="match status" value="1"/>
</dbReference>
<dbReference type="AlphaFoldDB" id="A0A4W4GNP4"/>
<feature type="domain" description="PARP catalytic" evidence="2">
    <location>
        <begin position="1"/>
        <end position="101"/>
    </location>
</feature>
<reference evidence="4" key="1">
    <citation type="journal article" date="2014" name="Science">
        <title>Nonhuman genetics. Genomic basis for the convergent evolution of electric organs.</title>
        <authorList>
            <person name="Gallant J.R."/>
            <person name="Traeger L.L."/>
            <person name="Volkening J.D."/>
            <person name="Moffett H."/>
            <person name="Chen P.H."/>
            <person name="Novina C.D."/>
            <person name="Phillips G.N.Jr."/>
            <person name="Anand R."/>
            <person name="Wells G.B."/>
            <person name="Pinch M."/>
            <person name="Guth R."/>
            <person name="Unguez G.A."/>
            <person name="Albert J.S."/>
            <person name="Zakon H.H."/>
            <person name="Samanta M.P."/>
            <person name="Sussman M.R."/>
        </authorList>
    </citation>
    <scope>NUCLEOTIDE SEQUENCE [LARGE SCALE GENOMIC DNA]</scope>
</reference>
<protein>
    <recommendedName>
        <fullName evidence="2">PARP catalytic domain-containing protein</fullName>
    </recommendedName>
</protein>
<dbReference type="PROSITE" id="PS51059">
    <property type="entry name" value="PARP_CATALYTIC"/>
    <property type="match status" value="1"/>
</dbReference>
<reference evidence="3" key="3">
    <citation type="submission" date="2020-05" db="EMBL/GenBank/DDBJ databases">
        <title>Electrophorus electricus (electric eel) genome, fEleEle1, primary haplotype.</title>
        <authorList>
            <person name="Myers G."/>
            <person name="Meyer A."/>
            <person name="Fedrigo O."/>
            <person name="Formenti G."/>
            <person name="Rhie A."/>
            <person name="Tracey A."/>
            <person name="Sims Y."/>
            <person name="Jarvis E.D."/>
        </authorList>
    </citation>
    <scope>NUCLEOTIDE SEQUENCE [LARGE SCALE GENOMIC DNA]</scope>
</reference>
<dbReference type="GO" id="GO:0003950">
    <property type="term" value="F:NAD+ poly-ADP-ribosyltransferase activity"/>
    <property type="evidence" value="ECO:0007669"/>
    <property type="project" value="InterPro"/>
</dbReference>
<dbReference type="GO" id="GO:1990404">
    <property type="term" value="F:NAD+-protein mono-ADP-ribosyltransferase activity"/>
    <property type="evidence" value="ECO:0007669"/>
    <property type="project" value="TreeGrafter"/>
</dbReference>
<accession>A0A4W4GNP4</accession>
<comment type="similarity">
    <text evidence="1">Belongs to the ARTD/PARP family.</text>
</comment>
<evidence type="ECO:0000313" key="3">
    <source>
        <dbReference type="Ensembl" id="ENSEEEP00000038029.2"/>
    </source>
</evidence>
<dbReference type="Gene3D" id="3.90.228.10">
    <property type="match status" value="1"/>
</dbReference>
<dbReference type="InterPro" id="IPR051712">
    <property type="entry name" value="ARTD-AVP"/>
</dbReference>
<dbReference type="Proteomes" id="UP000314983">
    <property type="component" value="Chromosome 4"/>
</dbReference>
<reference evidence="3" key="5">
    <citation type="submission" date="2025-09" db="UniProtKB">
        <authorList>
            <consortium name="Ensembl"/>
        </authorList>
    </citation>
    <scope>IDENTIFICATION</scope>
</reference>
<evidence type="ECO:0000256" key="1">
    <source>
        <dbReference type="ARBA" id="ARBA00024347"/>
    </source>
</evidence>
<dbReference type="GO" id="GO:0005634">
    <property type="term" value="C:nucleus"/>
    <property type="evidence" value="ECO:0007669"/>
    <property type="project" value="TreeGrafter"/>
</dbReference>
<reference evidence="3" key="4">
    <citation type="submission" date="2025-08" db="UniProtKB">
        <authorList>
            <consortium name="Ensembl"/>
        </authorList>
    </citation>
    <scope>IDENTIFICATION</scope>
</reference>
<sequence>MFVARVLVGHYTRGNTNFVHPPAKTSVNGFYDSCVDNETNPTIFVIFENSDSDSFDLIRMCHILNLSTTPYSHCSASDYFSQILFLKYFLDRQNDQATFRPALLSICIYALATRHFAYYYDYTLYYKVYTIY</sequence>